<dbReference type="GeneID" id="123452055"/>
<dbReference type="InterPro" id="IPR035669">
    <property type="entry name" value="SGNH_plant_lipase-like"/>
</dbReference>
<organism evidence="6 7">
    <name type="scientific">Hordeum vulgare subsp. vulgare</name>
    <name type="common">Domesticated barley</name>
    <dbReference type="NCBI Taxonomy" id="112509"/>
    <lineage>
        <taxon>Eukaryota</taxon>
        <taxon>Viridiplantae</taxon>
        <taxon>Streptophyta</taxon>
        <taxon>Embryophyta</taxon>
        <taxon>Tracheophyta</taxon>
        <taxon>Spermatophyta</taxon>
        <taxon>Magnoliopsida</taxon>
        <taxon>Liliopsida</taxon>
        <taxon>Poales</taxon>
        <taxon>Poaceae</taxon>
        <taxon>BOP clade</taxon>
        <taxon>Pooideae</taxon>
        <taxon>Triticodae</taxon>
        <taxon>Triticeae</taxon>
        <taxon>Hordeinae</taxon>
        <taxon>Hordeum</taxon>
    </lineage>
</organism>
<accession>A0A8I6YGU0</accession>
<evidence type="ECO:0008006" key="8">
    <source>
        <dbReference type="Google" id="ProtNLM"/>
    </source>
</evidence>
<dbReference type="InterPro" id="IPR036514">
    <property type="entry name" value="SGNH_hydro_sf"/>
</dbReference>
<dbReference type="Proteomes" id="UP000011116">
    <property type="component" value="Chromosome 5H"/>
</dbReference>
<keyword evidence="7" id="KW-1185">Reference proteome</keyword>
<dbReference type="AlphaFoldDB" id="A0A8I6YGU0"/>
<sequence length="369" mass="40010">MELTLVFSLLVLFCLHGVSADRPNFTSLFALGDSNTDTGNLVIMATPDVPVFNNKPPYGMTFFGHPSGRFSDGRVTIDFIAEKFGLPLLRPSLQNNSDVSKGVNFAVGGATSINADFFERNKLVNFKLLNNSLNVQLDWFEKLKPSFCKTAGPSECFNKTLFFVGEFGVNDYNLAWGAGKAESEVRSYVPQVVQNIANAAEVLIKGGATYVVLPGIPPIGCSPSLLATRVRLNKATEFDQIGCLSDVNRVAKYHNTELRDAIGGLRGKYAHAKVIKADFYDPIIEILQNPGRFGVAGGDVLRACCGGGGKYNWNVTAVCSMPGVAACKDPSAFVSWDGTHFTEATYRYIAKGWLSGPYSDPPILNALNY</sequence>
<keyword evidence="4" id="KW-0325">Glycoprotein</keyword>
<dbReference type="PANTHER" id="PTHR22835:SF674">
    <property type="entry name" value="GDSL ESTERASE_LIPASE"/>
    <property type="match status" value="1"/>
</dbReference>
<dbReference type="KEGG" id="hvg:123452055"/>
<dbReference type="InterPro" id="IPR001087">
    <property type="entry name" value="GDSL"/>
</dbReference>
<dbReference type="RefSeq" id="XP_044984564.1">
    <property type="nucleotide sequence ID" value="XM_045128629.1"/>
</dbReference>
<reference evidence="6" key="3">
    <citation type="submission" date="2022-01" db="UniProtKB">
        <authorList>
            <consortium name="EnsemblPlants"/>
        </authorList>
    </citation>
    <scope>IDENTIFICATION</scope>
    <source>
        <strain evidence="6">subsp. vulgare</strain>
    </source>
</reference>
<keyword evidence="3" id="KW-0378">Hydrolase</keyword>
<name>A0A8I6YGU0_HORVV</name>
<gene>
    <name evidence="6" type="primary">LOC123452055</name>
</gene>
<dbReference type="Gene3D" id="3.40.50.1110">
    <property type="entry name" value="SGNH hydrolase"/>
    <property type="match status" value="1"/>
</dbReference>
<evidence type="ECO:0000256" key="5">
    <source>
        <dbReference type="SAM" id="SignalP"/>
    </source>
</evidence>
<evidence type="ECO:0000256" key="4">
    <source>
        <dbReference type="ARBA" id="ARBA00023180"/>
    </source>
</evidence>
<evidence type="ECO:0000313" key="7">
    <source>
        <dbReference type="Proteomes" id="UP000011116"/>
    </source>
</evidence>
<evidence type="ECO:0000256" key="2">
    <source>
        <dbReference type="ARBA" id="ARBA00022729"/>
    </source>
</evidence>
<feature type="signal peptide" evidence="5">
    <location>
        <begin position="1"/>
        <end position="20"/>
    </location>
</feature>
<evidence type="ECO:0000256" key="3">
    <source>
        <dbReference type="ARBA" id="ARBA00022801"/>
    </source>
</evidence>
<dbReference type="SUPFAM" id="SSF52266">
    <property type="entry name" value="SGNH hydrolase"/>
    <property type="match status" value="1"/>
</dbReference>
<feature type="chain" id="PRO_5035292316" description="GDSL esterase/lipase" evidence="5">
    <location>
        <begin position="21"/>
        <end position="369"/>
    </location>
</feature>
<dbReference type="GO" id="GO:0016788">
    <property type="term" value="F:hydrolase activity, acting on ester bonds"/>
    <property type="evidence" value="ECO:0007669"/>
    <property type="project" value="InterPro"/>
</dbReference>
<keyword evidence="2 5" id="KW-0732">Signal</keyword>
<dbReference type="SMR" id="A0A8I6YGU0"/>
<dbReference type="CDD" id="cd01837">
    <property type="entry name" value="SGNH_plant_lipase_like"/>
    <property type="match status" value="1"/>
</dbReference>
<evidence type="ECO:0000313" key="6">
    <source>
        <dbReference type="EnsemblPlants" id="HORVU.MOREX.r3.5HG0480680.1"/>
    </source>
</evidence>
<dbReference type="EnsemblPlants" id="HORVU.MOREX.r3.5HG0480680.1">
    <property type="protein sequence ID" value="HORVU.MOREX.r3.5HG0480680.1"/>
    <property type="gene ID" value="HORVU.MOREX.r3.5HG0480680"/>
</dbReference>
<reference evidence="7" key="1">
    <citation type="journal article" date="2012" name="Nature">
        <title>A physical, genetic and functional sequence assembly of the barley genome.</title>
        <authorList>
            <consortium name="The International Barley Genome Sequencing Consortium"/>
            <person name="Mayer K.F."/>
            <person name="Waugh R."/>
            <person name="Brown J.W."/>
            <person name="Schulman A."/>
            <person name="Langridge P."/>
            <person name="Platzer M."/>
            <person name="Fincher G.B."/>
            <person name="Muehlbauer G.J."/>
            <person name="Sato K."/>
            <person name="Close T.J."/>
            <person name="Wise R.P."/>
            <person name="Stein N."/>
        </authorList>
    </citation>
    <scope>NUCLEOTIDE SEQUENCE [LARGE SCALE GENOMIC DNA]</scope>
    <source>
        <strain evidence="7">cv. Morex</strain>
    </source>
</reference>
<dbReference type="Gramene" id="HORVU.MOREX.r3.5HG0480680.1">
    <property type="protein sequence ID" value="HORVU.MOREX.r3.5HG0480680.1"/>
    <property type="gene ID" value="HORVU.MOREX.r3.5HG0480680"/>
</dbReference>
<reference evidence="6" key="2">
    <citation type="submission" date="2020-10" db="EMBL/GenBank/DDBJ databases">
        <authorList>
            <person name="Scholz U."/>
            <person name="Mascher M."/>
            <person name="Fiebig A."/>
        </authorList>
    </citation>
    <scope>NUCLEOTIDE SEQUENCE [LARGE SCALE GENOMIC DNA]</scope>
    <source>
        <strain evidence="6">cv. Morex</strain>
    </source>
</reference>
<dbReference type="Gramene" id="HORVU.MOREX.r2.5HG0398380.1">
    <property type="protein sequence ID" value="HORVU.MOREX.r2.5HG0398380.1"/>
    <property type="gene ID" value="HORVU.MOREX.r2.5HG0398380"/>
</dbReference>
<dbReference type="OrthoDB" id="1600564at2759"/>
<protein>
    <recommendedName>
        <fullName evidence="8">GDSL esterase/lipase</fullName>
    </recommendedName>
</protein>
<dbReference type="PANTHER" id="PTHR22835">
    <property type="entry name" value="ZINC FINGER FYVE DOMAIN CONTAINING PROTEIN"/>
    <property type="match status" value="1"/>
</dbReference>
<evidence type="ECO:0000256" key="1">
    <source>
        <dbReference type="ARBA" id="ARBA00008668"/>
    </source>
</evidence>
<proteinExistence type="inferred from homology"/>
<comment type="similarity">
    <text evidence="1">Belongs to the 'GDSL' lipolytic enzyme family.</text>
</comment>
<dbReference type="Pfam" id="PF00657">
    <property type="entry name" value="Lipase_GDSL"/>
    <property type="match status" value="1"/>
</dbReference>